<keyword evidence="3" id="KW-1003">Cell membrane</keyword>
<proteinExistence type="inferred from homology"/>
<name>A0A5A7PNT2_STRAF</name>
<protein>
    <submittedName>
        <fullName evidence="12">Lipid-transfer protein</fullName>
    </submittedName>
</protein>
<feature type="compositionally biased region" description="Polar residues" evidence="9">
    <location>
        <begin position="125"/>
        <end position="141"/>
    </location>
</feature>
<accession>A0A5A7PNT2</accession>
<comment type="subcellular location">
    <subcellularLocation>
        <location evidence="1">Cell membrane</location>
        <topology evidence="1">Lipid-anchor</topology>
        <topology evidence="1">GPI-anchor</topology>
    </subcellularLocation>
</comment>
<feature type="region of interest" description="Disordered" evidence="9">
    <location>
        <begin position="108"/>
        <end position="141"/>
    </location>
</feature>
<dbReference type="InterPro" id="IPR043325">
    <property type="entry name" value="LTSS"/>
</dbReference>
<evidence type="ECO:0000256" key="5">
    <source>
        <dbReference type="ARBA" id="ARBA00022729"/>
    </source>
</evidence>
<reference evidence="13" key="1">
    <citation type="journal article" date="2019" name="Curr. Biol.">
        <title>Genome Sequence of Striga asiatica Provides Insight into the Evolution of Plant Parasitism.</title>
        <authorList>
            <person name="Yoshida S."/>
            <person name="Kim S."/>
            <person name="Wafula E.K."/>
            <person name="Tanskanen J."/>
            <person name="Kim Y.M."/>
            <person name="Honaas L."/>
            <person name="Yang Z."/>
            <person name="Spallek T."/>
            <person name="Conn C.E."/>
            <person name="Ichihashi Y."/>
            <person name="Cheong K."/>
            <person name="Cui S."/>
            <person name="Der J.P."/>
            <person name="Gundlach H."/>
            <person name="Jiao Y."/>
            <person name="Hori C."/>
            <person name="Ishida J.K."/>
            <person name="Kasahara H."/>
            <person name="Kiba T."/>
            <person name="Kim M.S."/>
            <person name="Koo N."/>
            <person name="Laohavisit A."/>
            <person name="Lee Y.H."/>
            <person name="Lumba S."/>
            <person name="McCourt P."/>
            <person name="Mortimer J.C."/>
            <person name="Mutuku J.M."/>
            <person name="Nomura T."/>
            <person name="Sasaki-Sekimoto Y."/>
            <person name="Seto Y."/>
            <person name="Wang Y."/>
            <person name="Wakatake T."/>
            <person name="Sakakibara H."/>
            <person name="Demura T."/>
            <person name="Yamaguchi S."/>
            <person name="Yoneyama K."/>
            <person name="Manabe R.I."/>
            <person name="Nelson D.C."/>
            <person name="Schulman A.H."/>
            <person name="Timko M.P."/>
            <person name="dePamphilis C.W."/>
            <person name="Choi D."/>
            <person name="Shirasu K."/>
        </authorList>
    </citation>
    <scope>NUCLEOTIDE SEQUENCE [LARGE SCALE GENOMIC DNA]</scope>
    <source>
        <strain evidence="13">cv. UVA1</strain>
    </source>
</reference>
<evidence type="ECO:0000259" key="11">
    <source>
        <dbReference type="SMART" id="SM00499"/>
    </source>
</evidence>
<dbReference type="Pfam" id="PF14368">
    <property type="entry name" value="LTP_2"/>
    <property type="match status" value="1"/>
</dbReference>
<dbReference type="OrthoDB" id="1914452at2759"/>
<evidence type="ECO:0000256" key="1">
    <source>
        <dbReference type="ARBA" id="ARBA00004609"/>
    </source>
</evidence>
<dbReference type="SUPFAM" id="SSF47699">
    <property type="entry name" value="Bifunctional inhibitor/lipid-transfer protein/seed storage 2S albumin"/>
    <property type="match status" value="1"/>
</dbReference>
<comment type="caution">
    <text evidence="12">The sequence shown here is derived from an EMBL/GenBank/DDBJ whole genome shotgun (WGS) entry which is preliminary data.</text>
</comment>
<keyword evidence="13" id="KW-1185">Reference proteome</keyword>
<feature type="compositionally biased region" description="Low complexity" evidence="9">
    <location>
        <begin position="108"/>
        <end position="122"/>
    </location>
</feature>
<evidence type="ECO:0000256" key="7">
    <source>
        <dbReference type="ARBA" id="ARBA00023180"/>
    </source>
</evidence>
<evidence type="ECO:0000256" key="10">
    <source>
        <dbReference type="SAM" id="SignalP"/>
    </source>
</evidence>
<dbReference type="AlphaFoldDB" id="A0A5A7PNT2"/>
<feature type="signal peptide" evidence="10">
    <location>
        <begin position="1"/>
        <end position="17"/>
    </location>
</feature>
<feature type="chain" id="PRO_5023037189" evidence="10">
    <location>
        <begin position="18"/>
        <end position="141"/>
    </location>
</feature>
<dbReference type="InterPro" id="IPR016140">
    <property type="entry name" value="Bifunc_inhib/LTP/seed_store"/>
</dbReference>
<evidence type="ECO:0000256" key="4">
    <source>
        <dbReference type="ARBA" id="ARBA00022622"/>
    </source>
</evidence>
<dbReference type="PANTHER" id="PTHR33044">
    <property type="entry name" value="BIFUNCTIONAL INHIBITOR/LIPID-TRANSFER PROTEIN/SEED STORAGE 2S ALBUMIN SUPERFAMILY PROTEIN-RELATED"/>
    <property type="match status" value="1"/>
</dbReference>
<dbReference type="GO" id="GO:0005886">
    <property type="term" value="C:plasma membrane"/>
    <property type="evidence" value="ECO:0007669"/>
    <property type="project" value="UniProtKB-SubCell"/>
</dbReference>
<evidence type="ECO:0000256" key="9">
    <source>
        <dbReference type="SAM" id="MobiDB-lite"/>
    </source>
</evidence>
<keyword evidence="6" id="KW-1015">Disulfide bond</keyword>
<keyword evidence="7" id="KW-0325">Glycoprotein</keyword>
<gene>
    <name evidence="12" type="ORF">STAS_10488</name>
</gene>
<feature type="domain" description="Bifunctional inhibitor/plant lipid transfer protein/seed storage helical" evidence="11">
    <location>
        <begin position="29"/>
        <end position="106"/>
    </location>
</feature>
<sequence>MAFKLLMMLGLSTMVLSISFVSGQVNAPCTSTMMTTFSPCINFLSNATGTTPPPDCCNSIRSLMANGKDCLCLLATGAFPFRIPVNRTSAISLPTSCNMPQVPLQCRAAGAPAPSPSPEAVANGPSISPTAAPSPNVVQGN</sequence>
<dbReference type="SMART" id="SM00499">
    <property type="entry name" value="AAI"/>
    <property type="match status" value="1"/>
</dbReference>
<keyword evidence="5 10" id="KW-0732">Signal</keyword>
<dbReference type="EMBL" id="BKCP01004861">
    <property type="protein sequence ID" value="GER34278.1"/>
    <property type="molecule type" value="Genomic_DNA"/>
</dbReference>
<evidence type="ECO:0000256" key="3">
    <source>
        <dbReference type="ARBA" id="ARBA00022475"/>
    </source>
</evidence>
<dbReference type="Gene3D" id="1.10.110.10">
    <property type="entry name" value="Plant lipid-transfer and hydrophobic proteins"/>
    <property type="match status" value="1"/>
</dbReference>
<keyword evidence="4" id="KW-0336">GPI-anchor</keyword>
<keyword evidence="8" id="KW-0449">Lipoprotein</keyword>
<dbReference type="InterPro" id="IPR036312">
    <property type="entry name" value="Bifun_inhib/LTP/seed_sf"/>
</dbReference>
<keyword evidence="4" id="KW-0472">Membrane</keyword>
<evidence type="ECO:0000256" key="6">
    <source>
        <dbReference type="ARBA" id="ARBA00023157"/>
    </source>
</evidence>
<evidence type="ECO:0000313" key="12">
    <source>
        <dbReference type="EMBL" id="GER34278.1"/>
    </source>
</evidence>
<organism evidence="12 13">
    <name type="scientific">Striga asiatica</name>
    <name type="common">Asiatic witchweed</name>
    <name type="synonym">Buchnera asiatica</name>
    <dbReference type="NCBI Taxonomy" id="4170"/>
    <lineage>
        <taxon>Eukaryota</taxon>
        <taxon>Viridiplantae</taxon>
        <taxon>Streptophyta</taxon>
        <taxon>Embryophyta</taxon>
        <taxon>Tracheophyta</taxon>
        <taxon>Spermatophyta</taxon>
        <taxon>Magnoliopsida</taxon>
        <taxon>eudicotyledons</taxon>
        <taxon>Gunneridae</taxon>
        <taxon>Pentapetalae</taxon>
        <taxon>asterids</taxon>
        <taxon>lamiids</taxon>
        <taxon>Lamiales</taxon>
        <taxon>Orobanchaceae</taxon>
        <taxon>Buchnereae</taxon>
        <taxon>Striga</taxon>
    </lineage>
</organism>
<dbReference type="Proteomes" id="UP000325081">
    <property type="component" value="Unassembled WGS sequence"/>
</dbReference>
<evidence type="ECO:0000313" key="13">
    <source>
        <dbReference type="Proteomes" id="UP000325081"/>
    </source>
</evidence>
<comment type="similarity">
    <text evidence="2">Belongs to the plant LTP family.</text>
</comment>
<evidence type="ECO:0000256" key="8">
    <source>
        <dbReference type="ARBA" id="ARBA00023288"/>
    </source>
</evidence>
<evidence type="ECO:0000256" key="2">
    <source>
        <dbReference type="ARBA" id="ARBA00009748"/>
    </source>
</evidence>
<dbReference type="GO" id="GO:0098552">
    <property type="term" value="C:side of membrane"/>
    <property type="evidence" value="ECO:0007669"/>
    <property type="project" value="UniProtKB-KW"/>
</dbReference>
<dbReference type="CDD" id="cd00010">
    <property type="entry name" value="AAI_LTSS"/>
    <property type="match status" value="1"/>
</dbReference>